<comment type="caution">
    <text evidence="1">The sequence shown here is derived from an EMBL/GenBank/DDBJ whole genome shotgun (WGS) entry which is preliminary data.</text>
</comment>
<evidence type="ECO:0000313" key="1">
    <source>
        <dbReference type="EMBL" id="KAJ7344103.1"/>
    </source>
</evidence>
<keyword evidence="2" id="KW-1185">Reference proteome</keyword>
<feature type="non-terminal residue" evidence="1">
    <location>
        <position position="1"/>
    </location>
</feature>
<evidence type="ECO:0000313" key="2">
    <source>
        <dbReference type="Proteomes" id="UP001163046"/>
    </source>
</evidence>
<sequence>DTALHFFMTKQFSTFSGVSPSLLDPLHTNLAPFSSKQANYLHVTRAWRTHAAAMFQPLAIKEQWHIHFLHQYKCCHTIYGLAKCSWLV</sequence>
<dbReference type="AlphaFoldDB" id="A0A9W9YIG2"/>
<reference evidence="1" key="1">
    <citation type="submission" date="2023-01" db="EMBL/GenBank/DDBJ databases">
        <title>Genome assembly of the deep-sea coral Lophelia pertusa.</title>
        <authorList>
            <person name="Herrera S."/>
            <person name="Cordes E."/>
        </authorList>
    </citation>
    <scope>NUCLEOTIDE SEQUENCE</scope>
    <source>
        <strain evidence="1">USNM1676648</strain>
        <tissue evidence="1">Polyp</tissue>
    </source>
</reference>
<dbReference type="EMBL" id="MU827648">
    <property type="protein sequence ID" value="KAJ7344103.1"/>
    <property type="molecule type" value="Genomic_DNA"/>
</dbReference>
<gene>
    <name evidence="1" type="ORF">OS493_040341</name>
</gene>
<name>A0A9W9YIG2_9CNID</name>
<protein>
    <submittedName>
        <fullName evidence="1">Uncharacterized protein</fullName>
    </submittedName>
</protein>
<accession>A0A9W9YIG2</accession>
<dbReference type="Proteomes" id="UP001163046">
    <property type="component" value="Unassembled WGS sequence"/>
</dbReference>
<proteinExistence type="predicted"/>
<organism evidence="1 2">
    <name type="scientific">Desmophyllum pertusum</name>
    <dbReference type="NCBI Taxonomy" id="174260"/>
    <lineage>
        <taxon>Eukaryota</taxon>
        <taxon>Metazoa</taxon>
        <taxon>Cnidaria</taxon>
        <taxon>Anthozoa</taxon>
        <taxon>Hexacorallia</taxon>
        <taxon>Scleractinia</taxon>
        <taxon>Caryophylliina</taxon>
        <taxon>Caryophylliidae</taxon>
        <taxon>Desmophyllum</taxon>
    </lineage>
</organism>